<protein>
    <recommendedName>
        <fullName evidence="6">Cell division control protein 24 OB domain-containing protein</fullName>
    </recommendedName>
</protein>
<dbReference type="PANTHER" id="PTHR36033">
    <property type="entry name" value="NUCLEIC ACID-BINDING PROTEINS SUPERFAMILY"/>
    <property type="match status" value="1"/>
</dbReference>
<evidence type="ECO:0000259" key="3">
    <source>
        <dbReference type="Pfam" id="PF17246"/>
    </source>
</evidence>
<evidence type="ECO:0008006" key="6">
    <source>
        <dbReference type="Google" id="ProtNLM"/>
    </source>
</evidence>
<dbReference type="InterPro" id="IPR035203">
    <property type="entry name" value="Cdc24_OB3"/>
</dbReference>
<dbReference type="Pfam" id="PF17244">
    <property type="entry name" value="CDC24_OB3"/>
    <property type="match status" value="1"/>
</dbReference>
<proteinExistence type="predicted"/>
<feature type="domain" description="Cell division control protein 24 OB" evidence="2">
    <location>
        <begin position="163"/>
        <end position="292"/>
    </location>
</feature>
<evidence type="ECO:0000313" key="4">
    <source>
        <dbReference type="EMBL" id="WJZ86678.1"/>
    </source>
</evidence>
<dbReference type="InterPro" id="IPR035200">
    <property type="entry name" value="Cdc24_OB2"/>
</dbReference>
<dbReference type="Pfam" id="PF17245">
    <property type="entry name" value="CDC24_OB2"/>
    <property type="match status" value="1"/>
</dbReference>
<dbReference type="Pfam" id="PF17246">
    <property type="entry name" value="CDC24_OB1"/>
    <property type="match status" value="1"/>
</dbReference>
<dbReference type="Proteomes" id="UP001227230">
    <property type="component" value="Chromosome 5"/>
</dbReference>
<dbReference type="Gene3D" id="2.40.50.140">
    <property type="entry name" value="Nucleic acid-binding proteins"/>
    <property type="match status" value="1"/>
</dbReference>
<dbReference type="InterPro" id="IPR035201">
    <property type="entry name" value="Cdc24_OB1"/>
</dbReference>
<reference evidence="4 5" key="1">
    <citation type="journal article" date="2023" name="Hortic Res">
        <title>The complete reference genome for grapevine (Vitis vinifera L.) genetics and breeding.</title>
        <authorList>
            <person name="Shi X."/>
            <person name="Cao S."/>
            <person name="Wang X."/>
            <person name="Huang S."/>
            <person name="Wang Y."/>
            <person name="Liu Z."/>
            <person name="Liu W."/>
            <person name="Leng X."/>
            <person name="Peng Y."/>
            <person name="Wang N."/>
            <person name="Wang Y."/>
            <person name="Ma Z."/>
            <person name="Xu X."/>
            <person name="Zhang F."/>
            <person name="Xue H."/>
            <person name="Zhong H."/>
            <person name="Wang Y."/>
            <person name="Zhang K."/>
            <person name="Velt A."/>
            <person name="Avia K."/>
            <person name="Holtgrawe D."/>
            <person name="Grimplet J."/>
            <person name="Matus J.T."/>
            <person name="Ware D."/>
            <person name="Wu X."/>
            <person name="Wang H."/>
            <person name="Liu C."/>
            <person name="Fang Y."/>
            <person name="Rustenholz C."/>
            <person name="Cheng Z."/>
            <person name="Xiao H."/>
            <person name="Zhou Y."/>
        </authorList>
    </citation>
    <scope>NUCLEOTIDE SEQUENCE [LARGE SCALE GENOMIC DNA]</scope>
    <source>
        <strain evidence="5">cv. Pinot noir / PN40024</strain>
        <tissue evidence="4">Leaf</tissue>
    </source>
</reference>
<sequence length="671" mass="75237">MTSFENQKFNTQIVDVDSIMEVEQDQEEDPFLGFIDYARSVLLPEEEGCDSSGNKEETTGPGWSWIACRILKTCIAYSSGVTSAILLSELSQAWNEQHRARAPRKRPECINQLKKKHGRKKLPNTVSIDSIYEKSFLSLSSVLEAVIVDAFLLPGTNIYMLRLGDFWSSNTIDLYLHRRYYDLVDTNNGILRRGREISLTGCYLRTASEGSGCPRLLPTEYLVMLLDEDQDDDAMLLGAQFCSDSFSSISLDAVSKGAFYSLYARIESIGSLETQGKFGSIQRKQITLVDNDGVKLKFLLWGEQVLLANLLSVGSMLALDRPFIASSVDSVIEACGELCLEYGSATQIYLVPFIQQEEQVSISLTPNRYQGSRLPSTFDPSQGPKVSQVTLPCDSQGSIDFSNYPFQSFVTDLRDKMTSVSLYGIVTDIFRERNTAEAIFSLRIEDTTGAIWAKLHFSKSWSLGRLGLGHTIYISGLTCSMTKEKLVEVLWFESDRSSFVNLSCLPALLNSSCLHQLSYLSDLSIQSSRTHICRVWLDQIEHCHVNTRFSHAVCGHFANETPCGFKCNFCHCNCDAEVMRTFHLKITIADESTKIFAWCTGQTATELLQISPDEFNVLSEEEQVMYPSSLESERFMVAILNCKRQGYGAGEDPTLENEGVSWEITRALKCE</sequence>
<feature type="domain" description="Cell division control protein 24 OB" evidence="1">
    <location>
        <begin position="412"/>
        <end position="630"/>
    </location>
</feature>
<organism evidence="4 5">
    <name type="scientific">Vitis vinifera</name>
    <name type="common">Grape</name>
    <dbReference type="NCBI Taxonomy" id="29760"/>
    <lineage>
        <taxon>Eukaryota</taxon>
        <taxon>Viridiplantae</taxon>
        <taxon>Streptophyta</taxon>
        <taxon>Embryophyta</taxon>
        <taxon>Tracheophyta</taxon>
        <taxon>Spermatophyta</taxon>
        <taxon>Magnoliopsida</taxon>
        <taxon>eudicotyledons</taxon>
        <taxon>Gunneridae</taxon>
        <taxon>Pentapetalae</taxon>
        <taxon>rosids</taxon>
        <taxon>Vitales</taxon>
        <taxon>Vitaceae</taxon>
        <taxon>Viteae</taxon>
        <taxon>Vitis</taxon>
    </lineage>
</organism>
<keyword evidence="5" id="KW-1185">Reference proteome</keyword>
<dbReference type="SUPFAM" id="SSF50249">
    <property type="entry name" value="Nucleic acid-binding proteins"/>
    <property type="match status" value="1"/>
</dbReference>
<dbReference type="PANTHER" id="PTHR36033:SF1">
    <property type="entry name" value="NUCLEIC ACID-BINDING PROTEINS SUPERFAMILY"/>
    <property type="match status" value="1"/>
</dbReference>
<evidence type="ECO:0000313" key="5">
    <source>
        <dbReference type="Proteomes" id="UP001227230"/>
    </source>
</evidence>
<evidence type="ECO:0000259" key="1">
    <source>
        <dbReference type="Pfam" id="PF17244"/>
    </source>
</evidence>
<dbReference type="InterPro" id="IPR012340">
    <property type="entry name" value="NA-bd_OB-fold"/>
</dbReference>
<accession>A0ABY9BVR4</accession>
<dbReference type="EMBL" id="CP126652">
    <property type="protein sequence ID" value="WJZ86678.1"/>
    <property type="molecule type" value="Genomic_DNA"/>
</dbReference>
<evidence type="ECO:0000259" key="2">
    <source>
        <dbReference type="Pfam" id="PF17245"/>
    </source>
</evidence>
<name>A0ABY9BVR4_VITVI</name>
<gene>
    <name evidence="4" type="ORF">VitviT2T_006114</name>
</gene>
<feature type="domain" description="Cell division control protein 24 OB" evidence="3">
    <location>
        <begin position="31"/>
        <end position="157"/>
    </location>
</feature>